<feature type="non-terminal residue" evidence="2">
    <location>
        <position position="1"/>
    </location>
</feature>
<reference evidence="2" key="1">
    <citation type="submission" date="2020-02" db="EMBL/GenBank/DDBJ databases">
        <authorList>
            <person name="Meier V. D."/>
        </authorList>
    </citation>
    <scope>NUCLEOTIDE SEQUENCE</scope>
    <source>
        <strain evidence="2">AVDCRST_MAG64</strain>
    </source>
</reference>
<name>A0A6J4PEL5_9BACT</name>
<evidence type="ECO:0000256" key="1">
    <source>
        <dbReference type="SAM" id="MobiDB-lite"/>
    </source>
</evidence>
<evidence type="ECO:0000313" key="2">
    <source>
        <dbReference type="EMBL" id="CAA9414189.1"/>
    </source>
</evidence>
<feature type="compositionally biased region" description="Basic residues" evidence="1">
    <location>
        <begin position="97"/>
        <end position="118"/>
    </location>
</feature>
<dbReference type="AlphaFoldDB" id="A0A6J4PEL5"/>
<feature type="compositionally biased region" description="Gly residues" evidence="1">
    <location>
        <begin position="160"/>
        <end position="169"/>
    </location>
</feature>
<dbReference type="EMBL" id="CADCUQ010000557">
    <property type="protein sequence ID" value="CAA9414189.1"/>
    <property type="molecule type" value="Genomic_DNA"/>
</dbReference>
<feature type="compositionally biased region" description="Low complexity" evidence="1">
    <location>
        <begin position="75"/>
        <end position="88"/>
    </location>
</feature>
<sequence>ARQGVQQVVAGPRAAVQGRAAGEARRRARGDGGAAGLQPKLRPVPRQRGVPRRRRARAATGEERRRAPRQHVGQPALAARAPGVAVGRAGHHAEPRGRRHVRAPHHHRGREARRRQRRGPLPPVRPPRPAARPRRPAGTPVLPRPHGARPRRAGTRTGNPPGGEASGAL</sequence>
<feature type="region of interest" description="Disordered" evidence="1">
    <location>
        <begin position="1"/>
        <end position="169"/>
    </location>
</feature>
<protein>
    <submittedName>
        <fullName evidence="2">Uncharacterized protein</fullName>
    </submittedName>
</protein>
<proteinExistence type="predicted"/>
<feature type="compositionally biased region" description="Pro residues" evidence="1">
    <location>
        <begin position="120"/>
        <end position="130"/>
    </location>
</feature>
<feature type="non-terminal residue" evidence="2">
    <location>
        <position position="169"/>
    </location>
</feature>
<organism evidence="2">
    <name type="scientific">uncultured Phycisphaerae bacterium</name>
    <dbReference type="NCBI Taxonomy" id="904963"/>
    <lineage>
        <taxon>Bacteria</taxon>
        <taxon>Pseudomonadati</taxon>
        <taxon>Planctomycetota</taxon>
        <taxon>Phycisphaerae</taxon>
        <taxon>environmental samples</taxon>
    </lineage>
</organism>
<gene>
    <name evidence="2" type="ORF">AVDCRST_MAG64-2505</name>
</gene>
<feature type="compositionally biased region" description="Basic residues" evidence="1">
    <location>
        <begin position="43"/>
        <end position="57"/>
    </location>
</feature>
<accession>A0A6J4PEL5</accession>